<evidence type="ECO:0000313" key="2">
    <source>
        <dbReference type="EMBL" id="RHY37466.1"/>
    </source>
</evidence>
<dbReference type="InterPro" id="IPR039261">
    <property type="entry name" value="FNR_nucleotide-bd"/>
</dbReference>
<gene>
    <name evidence="2" type="ORF">DYB38_005750</name>
</gene>
<dbReference type="PANTHER" id="PTHR19384">
    <property type="entry name" value="NITRIC OXIDE SYNTHASE-RELATED"/>
    <property type="match status" value="1"/>
</dbReference>
<accession>A0A397C0F0</accession>
<dbReference type="GO" id="GO:0009086">
    <property type="term" value="P:methionine biosynthetic process"/>
    <property type="evidence" value="ECO:0007669"/>
    <property type="project" value="TreeGrafter"/>
</dbReference>
<comment type="caution">
    <text evidence="2">The sequence shown here is derived from an EMBL/GenBank/DDBJ whole genome shotgun (WGS) entry which is preliminary data.</text>
</comment>
<evidence type="ECO:0000313" key="3">
    <source>
        <dbReference type="Proteomes" id="UP000265716"/>
    </source>
</evidence>
<sequence length="68" mass="7635">AHGAAVYDLVARQGGYVYVCGDGMHMAKDVHAALVQVFVEHGHMTHQEAEVAWKDLALRQRYVRDIWG</sequence>
<protein>
    <recommendedName>
        <fullName evidence="4">Oxidoreductase FAD/NAD(P)-binding domain-containing protein</fullName>
    </recommendedName>
</protein>
<dbReference type="Gene3D" id="3.40.50.80">
    <property type="entry name" value="Nucleotide-binding domain of ferredoxin-NADP reductase (FNR) module"/>
    <property type="match status" value="1"/>
</dbReference>
<dbReference type="Proteomes" id="UP000265716">
    <property type="component" value="Unassembled WGS sequence"/>
</dbReference>
<evidence type="ECO:0000256" key="1">
    <source>
        <dbReference type="ARBA" id="ARBA00022630"/>
    </source>
</evidence>
<dbReference type="GO" id="GO:0005829">
    <property type="term" value="C:cytosol"/>
    <property type="evidence" value="ECO:0007669"/>
    <property type="project" value="TreeGrafter"/>
</dbReference>
<dbReference type="GO" id="GO:0050667">
    <property type="term" value="P:homocysteine metabolic process"/>
    <property type="evidence" value="ECO:0007669"/>
    <property type="project" value="TreeGrafter"/>
</dbReference>
<dbReference type="AlphaFoldDB" id="A0A397C0F0"/>
<dbReference type="GO" id="GO:0030586">
    <property type="term" value="F:[methionine synthase] reductase (NADPH) activity"/>
    <property type="evidence" value="ECO:0007669"/>
    <property type="project" value="TreeGrafter"/>
</dbReference>
<proteinExistence type="predicted"/>
<dbReference type="EMBL" id="QUTC01012166">
    <property type="protein sequence ID" value="RHY37466.1"/>
    <property type="molecule type" value="Genomic_DNA"/>
</dbReference>
<dbReference type="GO" id="GO:0050660">
    <property type="term" value="F:flavin adenine dinucleotide binding"/>
    <property type="evidence" value="ECO:0007669"/>
    <property type="project" value="TreeGrafter"/>
</dbReference>
<reference evidence="2 3" key="1">
    <citation type="submission" date="2018-08" db="EMBL/GenBank/DDBJ databases">
        <title>Aphanomyces genome sequencing and annotation.</title>
        <authorList>
            <person name="Minardi D."/>
            <person name="Oidtmann B."/>
            <person name="Van Der Giezen M."/>
            <person name="Studholme D.J."/>
        </authorList>
    </citation>
    <scope>NUCLEOTIDE SEQUENCE [LARGE SCALE GENOMIC DNA]</scope>
    <source>
        <strain evidence="2 3">SA</strain>
    </source>
</reference>
<dbReference type="GO" id="GO:0010181">
    <property type="term" value="F:FMN binding"/>
    <property type="evidence" value="ECO:0007669"/>
    <property type="project" value="TreeGrafter"/>
</dbReference>
<name>A0A397C0F0_APHAT</name>
<dbReference type="SUPFAM" id="SSF52343">
    <property type="entry name" value="Ferredoxin reductase-like, C-terminal NADP-linked domain"/>
    <property type="match status" value="1"/>
</dbReference>
<feature type="non-terminal residue" evidence="2">
    <location>
        <position position="1"/>
    </location>
</feature>
<evidence type="ECO:0008006" key="4">
    <source>
        <dbReference type="Google" id="ProtNLM"/>
    </source>
</evidence>
<organism evidence="2 3">
    <name type="scientific">Aphanomyces astaci</name>
    <name type="common">Crayfish plague agent</name>
    <dbReference type="NCBI Taxonomy" id="112090"/>
    <lineage>
        <taxon>Eukaryota</taxon>
        <taxon>Sar</taxon>
        <taxon>Stramenopiles</taxon>
        <taxon>Oomycota</taxon>
        <taxon>Saprolegniomycetes</taxon>
        <taxon>Saprolegniales</taxon>
        <taxon>Verrucalvaceae</taxon>
        <taxon>Aphanomyces</taxon>
    </lineage>
</organism>
<dbReference type="PANTHER" id="PTHR19384:SF84">
    <property type="entry name" value="METHIONINE SYNTHASE REDUCTASE"/>
    <property type="match status" value="1"/>
</dbReference>
<keyword evidence="1" id="KW-0285">Flavoprotein</keyword>